<dbReference type="GeneID" id="108666300"/>
<sequence>MKMILSFTFLLCVASLARGYPAVEEKNTTDVPNYGTSHFQVFEIGFSNATEKDDGSVEEEITVLEFNFPPVFQAFLNSSGNTSNSTTQATVDKITEKDGSTKAKRSNNEDDESEESEESKESDEENDGHFALASSDGHTTEIHTVKPDDVTTSSTDIIPATEGSKNKTDGSFHRSGVTDSSLESSPLSTTETHPIANKSSGSNDTVGNGSKILKTRSTSEDDFSGTFNLGHYNDNRQSGFVPSRFNSNFSSTSNFSGIASNSSGFVTPSRNFTSNSSVFAIPSRNSASNSSIFATPSVHFASNSSVFASNHSFSASPTVTGSQSGGPAFASSSRGHDPNSTFSSANPNFRVNFHDNEDKSRISGPNPGESDDAPLVFGVGSHHPASVTPTGSIYGQPTAFTPSTSIDGENTTKVSVVHSVSFSDRNSTLAGSHLRFNSTLRGDNATSSSAPIHFGVDSSDDSAQHSRFQRDADDVPHLAPHVTSGSSSSGNASHALASDAGQTSDSVGTSHHGSGTLDVFSSASPSGSPHARNQDSDVSGPNPGNAFDSPTPVGFSTSTLRPAFTSEHPKDIIYRRPAPFAPNSPNASLDTTDHFLGGNSTRDDNHFGPQSDFRGDSSTSTSSSTSTFSASRPGLAQSDNFPAPQHTRFQRDSDNSSPLHADLTSGVVPHSAEETIKDANTDDDAAVTKPLGTATKITETDTEK</sequence>
<feature type="region of interest" description="Disordered" evidence="1">
    <location>
        <begin position="314"/>
        <end position="375"/>
    </location>
</feature>
<evidence type="ECO:0000256" key="1">
    <source>
        <dbReference type="SAM" id="MobiDB-lite"/>
    </source>
</evidence>
<feature type="compositionally biased region" description="Basic and acidic residues" evidence="1">
    <location>
        <begin position="352"/>
        <end position="361"/>
    </location>
</feature>
<evidence type="ECO:0000256" key="2">
    <source>
        <dbReference type="SAM" id="SignalP"/>
    </source>
</evidence>
<evidence type="ECO:0000313" key="4">
    <source>
        <dbReference type="RefSeq" id="XP_018008632.1"/>
    </source>
</evidence>
<feature type="chain" id="PRO_5034877419" evidence="2">
    <location>
        <begin position="20"/>
        <end position="704"/>
    </location>
</feature>
<feature type="compositionally biased region" description="Basic and acidic residues" evidence="1">
    <location>
        <begin position="138"/>
        <end position="149"/>
    </location>
</feature>
<name>A0A8B7N448_HYAAZ</name>
<dbReference type="RefSeq" id="XP_018008632.1">
    <property type="nucleotide sequence ID" value="XM_018153143.2"/>
</dbReference>
<feature type="compositionally biased region" description="Acidic residues" evidence="1">
    <location>
        <begin position="109"/>
        <end position="126"/>
    </location>
</feature>
<keyword evidence="3" id="KW-1185">Reference proteome</keyword>
<organism evidence="3 4">
    <name type="scientific">Hyalella azteca</name>
    <name type="common">Amphipod</name>
    <dbReference type="NCBI Taxonomy" id="294128"/>
    <lineage>
        <taxon>Eukaryota</taxon>
        <taxon>Metazoa</taxon>
        <taxon>Ecdysozoa</taxon>
        <taxon>Arthropoda</taxon>
        <taxon>Crustacea</taxon>
        <taxon>Multicrustacea</taxon>
        <taxon>Malacostraca</taxon>
        <taxon>Eumalacostraca</taxon>
        <taxon>Peracarida</taxon>
        <taxon>Amphipoda</taxon>
        <taxon>Senticaudata</taxon>
        <taxon>Talitrida</taxon>
        <taxon>Talitroidea</taxon>
        <taxon>Hyalellidae</taxon>
        <taxon>Hyalella</taxon>
    </lineage>
</organism>
<keyword evidence="2" id="KW-0732">Signal</keyword>
<feature type="compositionally biased region" description="Low complexity" evidence="1">
    <location>
        <begin position="178"/>
        <end position="192"/>
    </location>
</feature>
<dbReference type="Proteomes" id="UP000694843">
    <property type="component" value="Unplaced"/>
</dbReference>
<feature type="compositionally biased region" description="Low complexity" evidence="1">
    <location>
        <begin position="617"/>
        <end position="631"/>
    </location>
</feature>
<feature type="compositionally biased region" description="Polar residues" evidence="1">
    <location>
        <begin position="500"/>
        <end position="527"/>
    </location>
</feature>
<evidence type="ECO:0000313" key="3">
    <source>
        <dbReference type="Proteomes" id="UP000694843"/>
    </source>
</evidence>
<feature type="compositionally biased region" description="Low complexity" evidence="1">
    <location>
        <begin position="577"/>
        <end position="588"/>
    </location>
</feature>
<dbReference type="AlphaFoldDB" id="A0A8B7N448"/>
<proteinExistence type="predicted"/>
<protein>
    <submittedName>
        <fullName evidence="4">Dentin sialophosphoprotein</fullName>
    </submittedName>
</protein>
<feature type="compositionally biased region" description="Basic and acidic residues" evidence="1">
    <location>
        <begin position="671"/>
        <end position="680"/>
    </location>
</feature>
<feature type="signal peptide" evidence="2">
    <location>
        <begin position="1"/>
        <end position="19"/>
    </location>
</feature>
<accession>A0A8B7N448</accession>
<feature type="region of interest" description="Disordered" evidence="1">
    <location>
        <begin position="78"/>
        <end position="219"/>
    </location>
</feature>
<feature type="compositionally biased region" description="Low complexity" evidence="1">
    <location>
        <begin position="78"/>
        <end position="87"/>
    </location>
</feature>
<feature type="region of interest" description="Disordered" evidence="1">
    <location>
        <begin position="476"/>
        <end position="704"/>
    </location>
</feature>
<feature type="compositionally biased region" description="Polar residues" evidence="1">
    <location>
        <begin position="330"/>
        <end position="349"/>
    </location>
</feature>
<feature type="compositionally biased region" description="Polar residues" evidence="1">
    <location>
        <begin position="197"/>
        <end position="208"/>
    </location>
</feature>
<reference evidence="4" key="1">
    <citation type="submission" date="2025-08" db="UniProtKB">
        <authorList>
            <consortium name="RefSeq"/>
        </authorList>
    </citation>
    <scope>IDENTIFICATION</scope>
    <source>
        <tissue evidence="4">Whole organism</tissue>
    </source>
</reference>
<dbReference type="KEGG" id="hazt:108666300"/>
<feature type="compositionally biased region" description="Low complexity" evidence="1">
    <location>
        <begin position="484"/>
        <end position="498"/>
    </location>
</feature>
<gene>
    <name evidence="4" type="primary">LOC108666300</name>
</gene>